<gene>
    <name evidence="2" type="ORF">KUCA_T00000946001</name>
</gene>
<accession>W6MG53</accession>
<feature type="transmembrane region" description="Helical" evidence="1">
    <location>
        <begin position="7"/>
        <end position="27"/>
    </location>
</feature>
<dbReference type="HOGENOM" id="CLU_2210454_0_0_1"/>
<feature type="transmembrane region" description="Helical" evidence="1">
    <location>
        <begin position="33"/>
        <end position="54"/>
    </location>
</feature>
<evidence type="ECO:0000313" key="3">
    <source>
        <dbReference type="Proteomes" id="UP000019384"/>
    </source>
</evidence>
<dbReference type="RefSeq" id="XP_022456994.1">
    <property type="nucleotide sequence ID" value="XM_022605535.1"/>
</dbReference>
<keyword evidence="3" id="KW-1185">Reference proteome</keyword>
<dbReference type="GeneID" id="34518382"/>
<dbReference type="EMBL" id="HG793125">
    <property type="protein sequence ID" value="CDK24979.1"/>
    <property type="molecule type" value="Genomic_DNA"/>
</dbReference>
<reference evidence="2" key="2">
    <citation type="submission" date="2014-02" db="EMBL/GenBank/DDBJ databases">
        <title>Complete DNA sequence of /Kuraishia capsulata/ illustrates novel genomic features among budding yeasts (/Saccharomycotina/).</title>
        <authorList>
            <person name="Morales L."/>
            <person name="Noel B."/>
            <person name="Porcel B."/>
            <person name="Marcet-Houben M."/>
            <person name="Hullo M-F."/>
            <person name="Sacerdot C."/>
            <person name="Tekaia F."/>
            <person name="Leh-Louis V."/>
            <person name="Despons L."/>
            <person name="Khanna V."/>
            <person name="Aury J-M."/>
            <person name="Barbe V."/>
            <person name="Couloux A."/>
            <person name="Labadie K."/>
            <person name="Pelletier E."/>
            <person name="Souciet J-L."/>
            <person name="Boekhout T."/>
            <person name="Gabaldon T."/>
            <person name="Wincker P."/>
            <person name="Dujon B."/>
        </authorList>
    </citation>
    <scope>NUCLEOTIDE SEQUENCE</scope>
    <source>
        <strain evidence="2">CBS 1993</strain>
    </source>
</reference>
<dbReference type="Proteomes" id="UP000019384">
    <property type="component" value="Unassembled WGS sequence"/>
</dbReference>
<sequence>MPRTVSSWVSAFECLHSFIIIIFIIIMTCRYTISTPIIYLFTLFIHVAVTYDLAAHKNFSLEEETLLKTVDKLIDLYLLFPFTATKLHHAQNNYFCQIHTFLWRVVV</sequence>
<keyword evidence="1" id="KW-0812">Transmembrane</keyword>
<dbReference type="AlphaFoldDB" id="W6MG53"/>
<reference evidence="2" key="1">
    <citation type="submission" date="2013-12" db="EMBL/GenBank/DDBJ databases">
        <authorList>
            <person name="Genoscope - CEA"/>
        </authorList>
    </citation>
    <scope>NUCLEOTIDE SEQUENCE</scope>
    <source>
        <strain evidence="2">CBS 1993</strain>
    </source>
</reference>
<evidence type="ECO:0000313" key="2">
    <source>
        <dbReference type="EMBL" id="CDK24979.1"/>
    </source>
</evidence>
<proteinExistence type="predicted"/>
<keyword evidence="1" id="KW-1133">Transmembrane helix</keyword>
<organism evidence="2 3">
    <name type="scientific">Kuraishia capsulata CBS 1993</name>
    <dbReference type="NCBI Taxonomy" id="1382522"/>
    <lineage>
        <taxon>Eukaryota</taxon>
        <taxon>Fungi</taxon>
        <taxon>Dikarya</taxon>
        <taxon>Ascomycota</taxon>
        <taxon>Saccharomycotina</taxon>
        <taxon>Pichiomycetes</taxon>
        <taxon>Pichiales</taxon>
        <taxon>Pichiaceae</taxon>
        <taxon>Kuraishia</taxon>
    </lineage>
</organism>
<name>W6MG53_9ASCO</name>
<evidence type="ECO:0000256" key="1">
    <source>
        <dbReference type="SAM" id="Phobius"/>
    </source>
</evidence>
<keyword evidence="1" id="KW-0472">Membrane</keyword>
<protein>
    <submittedName>
        <fullName evidence="2">Uncharacterized protein</fullName>
    </submittedName>
</protein>